<gene>
    <name evidence="1" type="ORF">EZS28_016135</name>
</gene>
<dbReference type="SUPFAM" id="SSF54001">
    <property type="entry name" value="Cysteine proteinases"/>
    <property type="match status" value="1"/>
</dbReference>
<dbReference type="AlphaFoldDB" id="A0A5J4W0H7"/>
<evidence type="ECO:0000313" key="2">
    <source>
        <dbReference type="Proteomes" id="UP000324800"/>
    </source>
</evidence>
<dbReference type="Proteomes" id="UP000324800">
    <property type="component" value="Unassembled WGS sequence"/>
</dbReference>
<comment type="caution">
    <text evidence="1">The sequence shown here is derived from an EMBL/GenBank/DDBJ whole genome shotgun (WGS) entry which is preliminary data.</text>
</comment>
<sequence>MILILLVAYSLGAEYEKGTLYFGIGETMQEKLEDKKIDEYNVLVPGTTTEDSKFYPIVKDEAEFNSLKVRLVSLSDVSTCPAIGYSYIYGLYGLLGFSIKADENANISPSITFLIKNVLITQKCEGLEYGFESYSLYNFGITDADCAPNTAIPDNTSLCLDGSQPKVYLKGSRVGSFFKSDAETVKKLIARFGAVQIGLDVIIGWDGPNWIDANWGAFQYFWDKFEIDYSKMDYEGRVIAVGDKPVDCSKVTETTSVDLCACPSDKKDLKKDPRYVKGGKCSAMSVKTQMNFIVLFAVLPMLALIY</sequence>
<dbReference type="InterPro" id="IPR038765">
    <property type="entry name" value="Papain-like_cys_pep_sf"/>
</dbReference>
<name>A0A5J4W0H7_9EUKA</name>
<accession>A0A5J4W0H7</accession>
<dbReference type="EMBL" id="SNRW01004026">
    <property type="protein sequence ID" value="KAA6388338.1"/>
    <property type="molecule type" value="Genomic_DNA"/>
</dbReference>
<evidence type="ECO:0000313" key="1">
    <source>
        <dbReference type="EMBL" id="KAA6388338.1"/>
    </source>
</evidence>
<proteinExistence type="predicted"/>
<reference evidence="1 2" key="1">
    <citation type="submission" date="2019-03" db="EMBL/GenBank/DDBJ databases">
        <title>Single cell metagenomics reveals metabolic interactions within the superorganism composed of flagellate Streblomastix strix and complex community of Bacteroidetes bacteria on its surface.</title>
        <authorList>
            <person name="Treitli S.C."/>
            <person name="Kolisko M."/>
            <person name="Husnik F."/>
            <person name="Keeling P."/>
            <person name="Hampl V."/>
        </authorList>
    </citation>
    <scope>NUCLEOTIDE SEQUENCE [LARGE SCALE GENOMIC DNA]</scope>
    <source>
        <strain evidence="1">ST1C</strain>
    </source>
</reference>
<protein>
    <submittedName>
        <fullName evidence="1">Uncharacterized protein</fullName>
    </submittedName>
</protein>
<organism evidence="1 2">
    <name type="scientific">Streblomastix strix</name>
    <dbReference type="NCBI Taxonomy" id="222440"/>
    <lineage>
        <taxon>Eukaryota</taxon>
        <taxon>Metamonada</taxon>
        <taxon>Preaxostyla</taxon>
        <taxon>Oxymonadida</taxon>
        <taxon>Streblomastigidae</taxon>
        <taxon>Streblomastix</taxon>
    </lineage>
</organism>